<keyword evidence="3 9" id="KW-0813">Transport</keyword>
<organism evidence="11 12">
    <name type="scientific">Roseospirillum parvum</name>
    <dbReference type="NCBI Taxonomy" id="83401"/>
    <lineage>
        <taxon>Bacteria</taxon>
        <taxon>Pseudomonadati</taxon>
        <taxon>Pseudomonadota</taxon>
        <taxon>Alphaproteobacteria</taxon>
        <taxon>Rhodospirillales</taxon>
        <taxon>Rhodospirillaceae</taxon>
        <taxon>Roseospirillum</taxon>
    </lineage>
</organism>
<name>A0A1G7TM39_9PROT</name>
<dbReference type="GO" id="GO:0022857">
    <property type="term" value="F:transmembrane transporter activity"/>
    <property type="evidence" value="ECO:0007669"/>
    <property type="project" value="InterPro"/>
</dbReference>
<dbReference type="GO" id="GO:0043190">
    <property type="term" value="C:ATP-binding cassette (ABC) transporter complex"/>
    <property type="evidence" value="ECO:0007669"/>
    <property type="project" value="InterPro"/>
</dbReference>
<evidence type="ECO:0000256" key="8">
    <source>
        <dbReference type="ARBA" id="ARBA00023136"/>
    </source>
</evidence>
<reference evidence="12" key="1">
    <citation type="submission" date="2016-10" db="EMBL/GenBank/DDBJ databases">
        <authorList>
            <person name="Varghese N."/>
            <person name="Submissions S."/>
        </authorList>
    </citation>
    <scope>NUCLEOTIDE SEQUENCE [LARGE SCALE GENOMIC DNA]</scope>
    <source>
        <strain evidence="12">930I</strain>
    </source>
</reference>
<feature type="transmembrane region" description="Helical" evidence="9">
    <location>
        <begin position="198"/>
        <end position="217"/>
    </location>
</feature>
<evidence type="ECO:0000256" key="6">
    <source>
        <dbReference type="ARBA" id="ARBA00022692"/>
    </source>
</evidence>
<sequence>MDGFGWDIILQSLPKLLEGLWVTAQLVLVSGLFGLLLALPLGIARSSPRPWVRALPFGYIFFFRGTPLLVQLFLIYYGLAQFEAIRQGPLWYLLREPYVCALLTFSLHTAAYIAEILRGALQAVPPGEVEAARAIGMGRWLTLRRVLLPRAAQIGLPAYGNEVILMVKGSALASTITLLDLTGMARTLIAGNYRAVEMFLAAGVLYLIFNWVLQRLFRLAERAMNRHLREPPRLVQQPVPRVPSGLDPPL</sequence>
<dbReference type="PROSITE" id="PS50928">
    <property type="entry name" value="ABC_TM1"/>
    <property type="match status" value="1"/>
</dbReference>
<keyword evidence="4" id="KW-1003">Cell membrane</keyword>
<evidence type="ECO:0000256" key="7">
    <source>
        <dbReference type="ARBA" id="ARBA00022989"/>
    </source>
</evidence>
<keyword evidence="6 9" id="KW-0812">Transmembrane</keyword>
<feature type="transmembrane region" description="Helical" evidence="9">
    <location>
        <begin position="20"/>
        <end position="44"/>
    </location>
</feature>
<protein>
    <submittedName>
        <fullName evidence="11">Polar amino acid transport system permease protein</fullName>
    </submittedName>
</protein>
<keyword evidence="12" id="KW-1185">Reference proteome</keyword>
<dbReference type="Pfam" id="PF00528">
    <property type="entry name" value="BPD_transp_1"/>
    <property type="match status" value="1"/>
</dbReference>
<evidence type="ECO:0000256" key="4">
    <source>
        <dbReference type="ARBA" id="ARBA00022475"/>
    </source>
</evidence>
<comment type="subcellular location">
    <subcellularLocation>
        <location evidence="1">Cell inner membrane</location>
        <topology evidence="1">Multi-pass membrane protein</topology>
    </subcellularLocation>
    <subcellularLocation>
        <location evidence="9">Cell membrane</location>
        <topology evidence="9">Multi-pass membrane protein</topology>
    </subcellularLocation>
</comment>
<proteinExistence type="inferred from homology"/>
<dbReference type="EMBL" id="FNCV01000001">
    <property type="protein sequence ID" value="SDG35739.1"/>
    <property type="molecule type" value="Genomic_DNA"/>
</dbReference>
<evidence type="ECO:0000256" key="9">
    <source>
        <dbReference type="RuleBase" id="RU363032"/>
    </source>
</evidence>
<dbReference type="InterPro" id="IPR000515">
    <property type="entry name" value="MetI-like"/>
</dbReference>
<gene>
    <name evidence="11" type="ORF">SAMN05421742_10124</name>
</gene>
<evidence type="ECO:0000256" key="1">
    <source>
        <dbReference type="ARBA" id="ARBA00004429"/>
    </source>
</evidence>
<dbReference type="RefSeq" id="WP_092613906.1">
    <property type="nucleotide sequence ID" value="NZ_FNCV01000001.1"/>
</dbReference>
<keyword evidence="8 9" id="KW-0472">Membrane</keyword>
<keyword evidence="5" id="KW-0997">Cell inner membrane</keyword>
<dbReference type="NCBIfam" id="TIGR01726">
    <property type="entry name" value="HEQRo_perm_3TM"/>
    <property type="match status" value="1"/>
</dbReference>
<dbReference type="CDD" id="cd06261">
    <property type="entry name" value="TM_PBP2"/>
    <property type="match status" value="1"/>
</dbReference>
<evidence type="ECO:0000256" key="5">
    <source>
        <dbReference type="ARBA" id="ARBA00022519"/>
    </source>
</evidence>
<dbReference type="GO" id="GO:0006865">
    <property type="term" value="P:amino acid transport"/>
    <property type="evidence" value="ECO:0007669"/>
    <property type="project" value="TreeGrafter"/>
</dbReference>
<dbReference type="PANTHER" id="PTHR30614">
    <property type="entry name" value="MEMBRANE COMPONENT OF AMINO ACID ABC TRANSPORTER"/>
    <property type="match status" value="1"/>
</dbReference>
<dbReference type="STRING" id="83401.SAMN05421742_10124"/>
<dbReference type="AlphaFoldDB" id="A0A1G7TM39"/>
<dbReference type="Proteomes" id="UP000217076">
    <property type="component" value="Unassembled WGS sequence"/>
</dbReference>
<evidence type="ECO:0000313" key="11">
    <source>
        <dbReference type="EMBL" id="SDG35739.1"/>
    </source>
</evidence>
<evidence type="ECO:0000259" key="10">
    <source>
        <dbReference type="PROSITE" id="PS50928"/>
    </source>
</evidence>
<dbReference type="OrthoDB" id="4404959at2"/>
<dbReference type="SUPFAM" id="SSF161098">
    <property type="entry name" value="MetI-like"/>
    <property type="match status" value="1"/>
</dbReference>
<evidence type="ECO:0000256" key="3">
    <source>
        <dbReference type="ARBA" id="ARBA00022448"/>
    </source>
</evidence>
<feature type="transmembrane region" description="Helical" evidence="9">
    <location>
        <begin position="56"/>
        <end position="79"/>
    </location>
</feature>
<accession>A0A1G7TM39</accession>
<keyword evidence="7 9" id="KW-1133">Transmembrane helix</keyword>
<dbReference type="InterPro" id="IPR035906">
    <property type="entry name" value="MetI-like_sf"/>
</dbReference>
<dbReference type="Gene3D" id="1.10.3720.10">
    <property type="entry name" value="MetI-like"/>
    <property type="match status" value="1"/>
</dbReference>
<comment type="similarity">
    <text evidence="2">Belongs to the binding-protein-dependent transport system permease family. HisMQ subfamily.</text>
</comment>
<evidence type="ECO:0000313" key="12">
    <source>
        <dbReference type="Proteomes" id="UP000217076"/>
    </source>
</evidence>
<evidence type="ECO:0000256" key="2">
    <source>
        <dbReference type="ARBA" id="ARBA00010072"/>
    </source>
</evidence>
<feature type="domain" description="ABC transmembrane type-1" evidence="10">
    <location>
        <begin position="20"/>
        <end position="217"/>
    </location>
</feature>
<dbReference type="InterPro" id="IPR010065">
    <property type="entry name" value="AA_ABC_transptr_permease_3TM"/>
</dbReference>
<dbReference type="PANTHER" id="PTHR30614:SF10">
    <property type="entry name" value="ARGININE ABC TRANSPORTER PERMEASE PROTEIN ARTM"/>
    <property type="match status" value="1"/>
</dbReference>
<dbReference type="InterPro" id="IPR043429">
    <property type="entry name" value="ArtM/GltK/GlnP/TcyL/YhdX-like"/>
</dbReference>